<feature type="transmembrane region" description="Helical" evidence="1">
    <location>
        <begin position="162"/>
        <end position="182"/>
    </location>
</feature>
<proteinExistence type="predicted"/>
<keyword evidence="3" id="KW-1185">Reference proteome</keyword>
<gene>
    <name evidence="2" type="ORF">CRG98_028238</name>
</gene>
<keyword evidence="1" id="KW-0812">Transmembrane</keyword>
<accession>A0A2I0J575</accession>
<evidence type="ECO:0000313" key="2">
    <source>
        <dbReference type="EMBL" id="PKI51377.1"/>
    </source>
</evidence>
<dbReference type="EMBL" id="PGOL01002010">
    <property type="protein sequence ID" value="PKI51377.1"/>
    <property type="molecule type" value="Genomic_DNA"/>
</dbReference>
<feature type="transmembrane region" description="Helical" evidence="1">
    <location>
        <begin position="109"/>
        <end position="129"/>
    </location>
</feature>
<keyword evidence="1" id="KW-1133">Transmembrane helix</keyword>
<organism evidence="2 3">
    <name type="scientific">Punica granatum</name>
    <name type="common">Pomegranate</name>
    <dbReference type="NCBI Taxonomy" id="22663"/>
    <lineage>
        <taxon>Eukaryota</taxon>
        <taxon>Viridiplantae</taxon>
        <taxon>Streptophyta</taxon>
        <taxon>Embryophyta</taxon>
        <taxon>Tracheophyta</taxon>
        <taxon>Spermatophyta</taxon>
        <taxon>Magnoliopsida</taxon>
        <taxon>eudicotyledons</taxon>
        <taxon>Gunneridae</taxon>
        <taxon>Pentapetalae</taxon>
        <taxon>rosids</taxon>
        <taxon>malvids</taxon>
        <taxon>Myrtales</taxon>
        <taxon>Lythraceae</taxon>
        <taxon>Punica</taxon>
    </lineage>
</organism>
<sequence>MTRLAKAIPLSQMRVIFRDATTPQVATEFKSPEHQYIDSFADRNSSSFVLLTTTISYRFPPCRRECMDPERRPHLTGSCLAYVTGRSLDPCEGPSQEHTSTSLNKPTDFTGFGLVFTAFTGFGLAFTAFTGFGPPFIAFTGLALTFTAFTSLGPAFTDFTGFGPAFTAFTGFGLVRCTCIVYSHTSKTKEQATIGRMSRRSPGPNGEFLIAFGCILYLSMQLKGSKLLVSYFGPPAQEGGPLTDLGRLHPPTPAPQWVHLSFSDPWATFSRLPVNIGSRPLGATLDHVQEPLKSPKPPRQLGGTARTSRIGELSLHGHFPSNRVCQTRMGARTDSV</sequence>
<comment type="caution">
    <text evidence="2">The sequence shown here is derived from an EMBL/GenBank/DDBJ whole genome shotgun (WGS) entry which is preliminary data.</text>
</comment>
<dbReference type="Proteomes" id="UP000233551">
    <property type="component" value="Unassembled WGS sequence"/>
</dbReference>
<protein>
    <submittedName>
        <fullName evidence="2">Uncharacterized protein</fullName>
    </submittedName>
</protein>
<reference evidence="2 3" key="1">
    <citation type="submission" date="2017-11" db="EMBL/GenBank/DDBJ databases">
        <title>De-novo sequencing of pomegranate (Punica granatum L.) genome.</title>
        <authorList>
            <person name="Akparov Z."/>
            <person name="Amiraslanov A."/>
            <person name="Hajiyeva S."/>
            <person name="Abbasov M."/>
            <person name="Kaur K."/>
            <person name="Hamwieh A."/>
            <person name="Solovyev V."/>
            <person name="Salamov A."/>
            <person name="Braich B."/>
            <person name="Kosarev P."/>
            <person name="Mahmoud A."/>
            <person name="Hajiyev E."/>
            <person name="Babayeva S."/>
            <person name="Izzatullayeva V."/>
            <person name="Mammadov A."/>
            <person name="Mammadov A."/>
            <person name="Sharifova S."/>
            <person name="Ojaghi J."/>
            <person name="Eynullazada K."/>
            <person name="Bayramov B."/>
            <person name="Abdulazimova A."/>
            <person name="Shahmuradov I."/>
        </authorList>
    </citation>
    <scope>NUCLEOTIDE SEQUENCE [LARGE SCALE GENOMIC DNA]</scope>
    <source>
        <strain evidence="3">cv. AG2017</strain>
        <tissue evidence="2">Leaf</tissue>
    </source>
</reference>
<evidence type="ECO:0000256" key="1">
    <source>
        <dbReference type="SAM" id="Phobius"/>
    </source>
</evidence>
<name>A0A2I0J575_PUNGR</name>
<dbReference type="AlphaFoldDB" id="A0A2I0J575"/>
<evidence type="ECO:0000313" key="3">
    <source>
        <dbReference type="Proteomes" id="UP000233551"/>
    </source>
</evidence>
<keyword evidence="1" id="KW-0472">Membrane</keyword>